<feature type="region of interest" description="Disordered" evidence="1">
    <location>
        <begin position="1"/>
        <end position="45"/>
    </location>
</feature>
<dbReference type="Pfam" id="PF05699">
    <property type="entry name" value="Dimer_Tnp_hAT"/>
    <property type="match status" value="1"/>
</dbReference>
<dbReference type="OrthoDB" id="2365012at2759"/>
<sequence length="129" mass="14776">MLIESSQETGEHVKERAEERAEKSQGPKQMQRQIPFTKRSTSMDSQTVKTIKAQLTVAAYECETKHHKIEWASYIDIPQEYWRLNKNNSEVGDLAPIARDHLCIQATSSESERLFSKAGRVLSSRIKPD</sequence>
<dbReference type="InterPro" id="IPR008906">
    <property type="entry name" value="HATC_C_dom"/>
</dbReference>
<gene>
    <name evidence="3" type="ORF">BGW38_009628</name>
</gene>
<proteinExistence type="predicted"/>
<evidence type="ECO:0000259" key="2">
    <source>
        <dbReference type="Pfam" id="PF05699"/>
    </source>
</evidence>
<feature type="compositionally biased region" description="Basic and acidic residues" evidence="1">
    <location>
        <begin position="9"/>
        <end position="25"/>
    </location>
</feature>
<name>A0A9P6K5M3_9FUNG</name>
<evidence type="ECO:0000313" key="4">
    <source>
        <dbReference type="Proteomes" id="UP000780801"/>
    </source>
</evidence>
<dbReference type="Proteomes" id="UP000780801">
    <property type="component" value="Unassembled WGS sequence"/>
</dbReference>
<dbReference type="SUPFAM" id="SSF53098">
    <property type="entry name" value="Ribonuclease H-like"/>
    <property type="match status" value="1"/>
</dbReference>
<dbReference type="GO" id="GO:0046983">
    <property type="term" value="F:protein dimerization activity"/>
    <property type="evidence" value="ECO:0007669"/>
    <property type="project" value="InterPro"/>
</dbReference>
<evidence type="ECO:0000313" key="3">
    <source>
        <dbReference type="EMBL" id="KAF9547402.1"/>
    </source>
</evidence>
<comment type="caution">
    <text evidence="3">The sequence shown here is derived from an EMBL/GenBank/DDBJ whole genome shotgun (WGS) entry which is preliminary data.</text>
</comment>
<evidence type="ECO:0000256" key="1">
    <source>
        <dbReference type="SAM" id="MobiDB-lite"/>
    </source>
</evidence>
<reference evidence="3" key="1">
    <citation type="journal article" date="2020" name="Fungal Divers.">
        <title>Resolving the Mortierellaceae phylogeny through synthesis of multi-gene phylogenetics and phylogenomics.</title>
        <authorList>
            <person name="Vandepol N."/>
            <person name="Liber J."/>
            <person name="Desiro A."/>
            <person name="Na H."/>
            <person name="Kennedy M."/>
            <person name="Barry K."/>
            <person name="Grigoriev I.V."/>
            <person name="Miller A.N."/>
            <person name="O'Donnell K."/>
            <person name="Stajich J.E."/>
            <person name="Bonito G."/>
        </authorList>
    </citation>
    <scope>NUCLEOTIDE SEQUENCE</scope>
    <source>
        <strain evidence="3">KOD1015</strain>
    </source>
</reference>
<feature type="compositionally biased region" description="Polar residues" evidence="1">
    <location>
        <begin position="26"/>
        <end position="45"/>
    </location>
</feature>
<keyword evidence="4" id="KW-1185">Reference proteome</keyword>
<dbReference type="InterPro" id="IPR012337">
    <property type="entry name" value="RNaseH-like_sf"/>
</dbReference>
<dbReference type="EMBL" id="JAABOA010007190">
    <property type="protein sequence ID" value="KAF9547402.1"/>
    <property type="molecule type" value="Genomic_DNA"/>
</dbReference>
<dbReference type="AlphaFoldDB" id="A0A9P6K5M3"/>
<protein>
    <recommendedName>
        <fullName evidence="2">HAT C-terminal dimerisation domain-containing protein</fullName>
    </recommendedName>
</protein>
<accession>A0A9P6K5M3</accession>
<organism evidence="3 4">
    <name type="scientific">Lunasporangiospora selenospora</name>
    <dbReference type="NCBI Taxonomy" id="979761"/>
    <lineage>
        <taxon>Eukaryota</taxon>
        <taxon>Fungi</taxon>
        <taxon>Fungi incertae sedis</taxon>
        <taxon>Mucoromycota</taxon>
        <taxon>Mortierellomycotina</taxon>
        <taxon>Mortierellomycetes</taxon>
        <taxon>Mortierellales</taxon>
        <taxon>Mortierellaceae</taxon>
        <taxon>Lunasporangiospora</taxon>
    </lineage>
</organism>
<feature type="domain" description="HAT C-terminal dimerisation" evidence="2">
    <location>
        <begin position="78"/>
        <end position="124"/>
    </location>
</feature>